<name>A0ABQ6IH75_9MICO</name>
<evidence type="ECO:0000313" key="2">
    <source>
        <dbReference type="EMBL" id="GMA36097.1"/>
    </source>
</evidence>
<keyword evidence="3" id="KW-1185">Reference proteome</keyword>
<organism evidence="2 3">
    <name type="scientific">Demequina litorisediminis</name>
    <dbReference type="NCBI Taxonomy" id="1849022"/>
    <lineage>
        <taxon>Bacteria</taxon>
        <taxon>Bacillati</taxon>
        <taxon>Actinomycetota</taxon>
        <taxon>Actinomycetes</taxon>
        <taxon>Micrococcales</taxon>
        <taxon>Demequinaceae</taxon>
        <taxon>Demequina</taxon>
    </lineage>
</organism>
<feature type="transmembrane region" description="Helical" evidence="1">
    <location>
        <begin position="7"/>
        <end position="30"/>
    </location>
</feature>
<keyword evidence="1" id="KW-0812">Transmembrane</keyword>
<sequence length="102" mass="11537">MRASDKVLYIVAPAISVFCAFLIFAVIPFGPVTHIPGTDIYTPLQAHRLPGRRAVHPRVRRARRVRHRARWLGLWLGLPAHGCRPLDRPGDLLRGSPWVCRS</sequence>
<keyword evidence="1" id="KW-0472">Membrane</keyword>
<keyword evidence="1" id="KW-1133">Transmembrane helix</keyword>
<dbReference type="Proteomes" id="UP001157125">
    <property type="component" value="Unassembled WGS sequence"/>
</dbReference>
<reference evidence="3" key="1">
    <citation type="journal article" date="2019" name="Int. J. Syst. Evol. Microbiol.">
        <title>The Global Catalogue of Microorganisms (GCM) 10K type strain sequencing project: providing services to taxonomists for standard genome sequencing and annotation.</title>
        <authorList>
            <consortium name="The Broad Institute Genomics Platform"/>
            <consortium name="The Broad Institute Genome Sequencing Center for Infectious Disease"/>
            <person name="Wu L."/>
            <person name="Ma J."/>
        </authorList>
    </citation>
    <scope>NUCLEOTIDE SEQUENCE [LARGE SCALE GENOMIC DNA]</scope>
    <source>
        <strain evidence="3">NBRC 112299</strain>
    </source>
</reference>
<evidence type="ECO:0000313" key="3">
    <source>
        <dbReference type="Proteomes" id="UP001157125"/>
    </source>
</evidence>
<comment type="caution">
    <text evidence="2">The sequence shown here is derived from an EMBL/GenBank/DDBJ whole genome shotgun (WGS) entry which is preliminary data.</text>
</comment>
<proteinExistence type="predicted"/>
<evidence type="ECO:0000256" key="1">
    <source>
        <dbReference type="SAM" id="Phobius"/>
    </source>
</evidence>
<dbReference type="EMBL" id="BSUN01000001">
    <property type="protein sequence ID" value="GMA36097.1"/>
    <property type="molecule type" value="Genomic_DNA"/>
</dbReference>
<protein>
    <submittedName>
        <fullName evidence="2">Uncharacterized protein</fullName>
    </submittedName>
</protein>
<gene>
    <name evidence="2" type="ORF">GCM10025876_23010</name>
</gene>
<accession>A0ABQ6IH75</accession>